<dbReference type="SUPFAM" id="SSF46785">
    <property type="entry name" value="Winged helix' DNA-binding domain"/>
    <property type="match status" value="1"/>
</dbReference>
<evidence type="ECO:0000256" key="3">
    <source>
        <dbReference type="ARBA" id="ARBA00023125"/>
    </source>
</evidence>
<accession>A0A545TAE0</accession>
<reference evidence="5 6" key="1">
    <citation type="submission" date="2019-06" db="EMBL/GenBank/DDBJ databases">
        <title>Whole genome sequence for Cellvibrionaceae sp. R142.</title>
        <authorList>
            <person name="Wang G."/>
        </authorList>
    </citation>
    <scope>NUCLEOTIDE SEQUENCE [LARGE SCALE GENOMIC DNA]</scope>
    <source>
        <strain evidence="5 6">R142</strain>
    </source>
</reference>
<keyword evidence="3" id="KW-0238">DNA-binding</keyword>
<dbReference type="OrthoDB" id="279010at2"/>
<evidence type="ECO:0000256" key="2">
    <source>
        <dbReference type="ARBA" id="ARBA00023015"/>
    </source>
</evidence>
<keyword evidence="4" id="KW-0804">Transcription</keyword>
<dbReference type="InterPro" id="IPR036390">
    <property type="entry name" value="WH_DNA-bd_sf"/>
</dbReference>
<keyword evidence="6" id="KW-1185">Reference proteome</keyword>
<gene>
    <name evidence="5" type="ORF">FKG94_16355</name>
</gene>
<comment type="caution">
    <text evidence="5">The sequence shown here is derived from an EMBL/GenBank/DDBJ whole genome shotgun (WGS) entry which is preliminary data.</text>
</comment>
<evidence type="ECO:0000313" key="5">
    <source>
        <dbReference type="EMBL" id="TQV74178.1"/>
    </source>
</evidence>
<comment type="similarity">
    <text evidence="1">Belongs to the BlaI transcriptional regulatory family.</text>
</comment>
<dbReference type="Gene3D" id="1.10.4040.10">
    <property type="entry name" value="Penicillinase repressor domain"/>
    <property type="match status" value="1"/>
</dbReference>
<dbReference type="GO" id="GO:0045892">
    <property type="term" value="P:negative regulation of DNA-templated transcription"/>
    <property type="evidence" value="ECO:0007669"/>
    <property type="project" value="InterPro"/>
</dbReference>
<sequence>MARKKSEQLTDSEQRIMEILWQRGEASVKEITDTLAQDKETAYTTVQTMCKILAEKEYAGFRKEGRAFIYHPKITRNDAQKGALKTLLNRFFGGSPEVLAQHLLRETDLDFDDLAELQKKIDQADEKGG</sequence>
<dbReference type="RefSeq" id="WP_142905401.1">
    <property type="nucleotide sequence ID" value="NZ_ML660096.1"/>
</dbReference>
<evidence type="ECO:0000313" key="6">
    <source>
        <dbReference type="Proteomes" id="UP000319732"/>
    </source>
</evidence>
<evidence type="ECO:0000256" key="1">
    <source>
        <dbReference type="ARBA" id="ARBA00011046"/>
    </source>
</evidence>
<dbReference type="InterPro" id="IPR005650">
    <property type="entry name" value="BlaI_family"/>
</dbReference>
<dbReference type="Gene3D" id="1.10.10.10">
    <property type="entry name" value="Winged helix-like DNA-binding domain superfamily/Winged helix DNA-binding domain"/>
    <property type="match status" value="1"/>
</dbReference>
<dbReference type="Pfam" id="PF03965">
    <property type="entry name" value="Penicillinase_R"/>
    <property type="match status" value="1"/>
</dbReference>
<proteinExistence type="inferred from homology"/>
<dbReference type="EMBL" id="VHSG01000017">
    <property type="protein sequence ID" value="TQV74178.1"/>
    <property type="molecule type" value="Genomic_DNA"/>
</dbReference>
<organism evidence="5 6">
    <name type="scientific">Exilibacterium tricleocarpae</name>
    <dbReference type="NCBI Taxonomy" id="2591008"/>
    <lineage>
        <taxon>Bacteria</taxon>
        <taxon>Pseudomonadati</taxon>
        <taxon>Pseudomonadota</taxon>
        <taxon>Gammaproteobacteria</taxon>
        <taxon>Cellvibrionales</taxon>
        <taxon>Cellvibrionaceae</taxon>
        <taxon>Exilibacterium</taxon>
    </lineage>
</organism>
<dbReference type="Proteomes" id="UP000319732">
    <property type="component" value="Unassembled WGS sequence"/>
</dbReference>
<keyword evidence="2" id="KW-0805">Transcription regulation</keyword>
<dbReference type="AlphaFoldDB" id="A0A545TAE0"/>
<dbReference type="InterPro" id="IPR036388">
    <property type="entry name" value="WH-like_DNA-bd_sf"/>
</dbReference>
<dbReference type="GO" id="GO:0003677">
    <property type="term" value="F:DNA binding"/>
    <property type="evidence" value="ECO:0007669"/>
    <property type="project" value="UniProtKB-KW"/>
</dbReference>
<dbReference type="PIRSF" id="PIRSF019455">
    <property type="entry name" value="CopR_AtkY"/>
    <property type="match status" value="1"/>
</dbReference>
<name>A0A545TAE0_9GAMM</name>
<evidence type="ECO:0000256" key="4">
    <source>
        <dbReference type="ARBA" id="ARBA00023163"/>
    </source>
</evidence>
<protein>
    <submittedName>
        <fullName evidence="5">BlaI/MecI/CopY family transcriptional regulator</fullName>
    </submittedName>
</protein>